<reference evidence="2" key="1">
    <citation type="submission" date="2012-04" db="EMBL/GenBank/DDBJ databases">
        <title>The Genome Sequence of Loa loa.</title>
        <authorList>
            <consortium name="The Broad Institute Genome Sequencing Platform"/>
            <consortium name="Broad Institute Genome Sequencing Center for Infectious Disease"/>
            <person name="Nutman T.B."/>
            <person name="Fink D.L."/>
            <person name="Russ C."/>
            <person name="Young S."/>
            <person name="Zeng Q."/>
            <person name="Gargeya S."/>
            <person name="Alvarado L."/>
            <person name="Berlin A."/>
            <person name="Chapman S.B."/>
            <person name="Chen Z."/>
            <person name="Freedman E."/>
            <person name="Gellesch M."/>
            <person name="Goldberg J."/>
            <person name="Griggs A."/>
            <person name="Gujja S."/>
            <person name="Heilman E.R."/>
            <person name="Heiman D."/>
            <person name="Howarth C."/>
            <person name="Mehta T."/>
            <person name="Neiman D."/>
            <person name="Pearson M."/>
            <person name="Roberts A."/>
            <person name="Saif S."/>
            <person name="Shea T."/>
            <person name="Shenoy N."/>
            <person name="Sisk P."/>
            <person name="Stolte C."/>
            <person name="Sykes S."/>
            <person name="White J."/>
            <person name="Yandava C."/>
            <person name="Haas B."/>
            <person name="Henn M.R."/>
            <person name="Nusbaum C."/>
            <person name="Birren B."/>
        </authorList>
    </citation>
    <scope>NUCLEOTIDE SEQUENCE [LARGE SCALE GENOMIC DNA]</scope>
</reference>
<dbReference type="EMBL" id="JH712815">
    <property type="protein sequence ID" value="EFO12322.2"/>
    <property type="molecule type" value="Genomic_DNA"/>
</dbReference>
<dbReference type="CDD" id="cd00112">
    <property type="entry name" value="LDLa"/>
    <property type="match status" value="1"/>
</dbReference>
<dbReference type="KEGG" id="loa:LOAG_16211"/>
<proteinExistence type="predicted"/>
<dbReference type="OrthoDB" id="6514358at2759"/>
<dbReference type="GeneID" id="9953709"/>
<dbReference type="InParanoid" id="A0A1S0TE11"/>
<name>A0A1S0TE11_LOALO</name>
<sequence>MRVPGRCTVVSDSNSSLKNLRRQQFDCGSNKLLPQQQHRCIPLEHFHDGIVDCPDGSDECKFND</sequence>
<dbReference type="SUPFAM" id="SSF57424">
    <property type="entry name" value="LDL receptor-like module"/>
    <property type="match status" value="1"/>
</dbReference>
<dbReference type="Gene3D" id="4.10.400.10">
    <property type="entry name" value="Low-density Lipoprotein Receptor"/>
    <property type="match status" value="1"/>
</dbReference>
<accession>A0A1S0TE11</accession>
<gene>
    <name evidence="2" type="ORF">LOAG_16211</name>
</gene>
<dbReference type="InterPro" id="IPR036055">
    <property type="entry name" value="LDL_receptor-like_sf"/>
</dbReference>
<dbReference type="AlphaFoldDB" id="A0A1S0TE11"/>
<organism evidence="2">
    <name type="scientific">Loa loa</name>
    <name type="common">Eye worm</name>
    <name type="synonym">Filaria loa</name>
    <dbReference type="NCBI Taxonomy" id="7209"/>
    <lineage>
        <taxon>Eukaryota</taxon>
        <taxon>Metazoa</taxon>
        <taxon>Ecdysozoa</taxon>
        <taxon>Nematoda</taxon>
        <taxon>Chromadorea</taxon>
        <taxon>Rhabditida</taxon>
        <taxon>Spirurina</taxon>
        <taxon>Spiruromorpha</taxon>
        <taxon>Filarioidea</taxon>
        <taxon>Onchocercidae</taxon>
        <taxon>Loa</taxon>
    </lineage>
</organism>
<keyword evidence="1" id="KW-1015">Disulfide bond</keyword>
<evidence type="ECO:0000256" key="1">
    <source>
        <dbReference type="ARBA" id="ARBA00023157"/>
    </source>
</evidence>
<dbReference type="RefSeq" id="XP_003151747.2">
    <property type="nucleotide sequence ID" value="XM_003151699.2"/>
</dbReference>
<dbReference type="InterPro" id="IPR002172">
    <property type="entry name" value="LDrepeatLR_classA_rpt"/>
</dbReference>
<dbReference type="CTD" id="9953709"/>
<protein>
    <submittedName>
        <fullName evidence="2">Uncharacterized protein</fullName>
    </submittedName>
</protein>
<dbReference type="OMA" id="DECKFND"/>
<evidence type="ECO:0000313" key="2">
    <source>
        <dbReference type="EMBL" id="EFO12322.2"/>
    </source>
</evidence>